<dbReference type="CDD" id="cd13585">
    <property type="entry name" value="PBP2_TMBP_like"/>
    <property type="match status" value="1"/>
</dbReference>
<evidence type="ECO:0000313" key="1">
    <source>
        <dbReference type="EMBL" id="AXI10532.1"/>
    </source>
</evidence>
<sequence>MRKKWNHLRKVSLTFAVVVGLSAVLWGCSGGTKESTAETGNTSTEEQSQTIRLVAANHPWTEAIKPLLPEFEKETGIKVKVDSYFEDQLSQKTSVEFAANAKSIDVVMFRPLQDGKQFEKNGYFATLNDYVSKEKSSTDDFIPSALGSVKKGDNLYGFPVVTESTVLYYRKDILDEAGLTPPTTLDELKEQAEQLSDPDNGLYGFVARGKRSPAVTQFSSFLYSHGADFMKDGKATLNTPEAIDAFEYYGGMLKDYGPPGTLNMSWPEAMAVFTQGKAVFYTDASALYTNATDPSKSNVADKVGFAPFPAGPGGNHVAAPPAWAVAIGANSEKKDAAWEFVKWATSKDIVLKLQKTGITGALTSVWESPEGTEKFPKDLAEAIVTNNKYGIPYDRPAIVNVGAARDAIGDVINAAIEGKDVKAEAEEANKAFQDILDKE</sequence>
<protein>
    <submittedName>
        <fullName evidence="1">ABC transporter substrate-binding protein</fullName>
    </submittedName>
</protein>
<reference evidence="2" key="1">
    <citation type="submission" date="2017-11" db="EMBL/GenBank/DDBJ databases">
        <authorList>
            <person name="Zhu W."/>
        </authorList>
    </citation>
    <scope>NUCLEOTIDE SEQUENCE [LARGE SCALE GENOMIC DNA]</scope>
    <source>
        <strain evidence="2">160</strain>
    </source>
</reference>
<dbReference type="AlphaFoldDB" id="A0A345PKK2"/>
<proteinExistence type="predicted"/>
<dbReference type="RefSeq" id="WP_114917817.1">
    <property type="nucleotide sequence ID" value="NZ_CP024848.1"/>
</dbReference>
<dbReference type="PANTHER" id="PTHR43649:SF12">
    <property type="entry name" value="DIACETYLCHITOBIOSE BINDING PROTEIN DASA"/>
    <property type="match status" value="1"/>
</dbReference>
<dbReference type="EMBL" id="CP024848">
    <property type="protein sequence ID" value="AXI10532.1"/>
    <property type="molecule type" value="Genomic_DNA"/>
</dbReference>
<organism evidence="1 2">
    <name type="scientific">Oceanobacillus zhaokaii</name>
    <dbReference type="NCBI Taxonomy" id="2052660"/>
    <lineage>
        <taxon>Bacteria</taxon>
        <taxon>Bacillati</taxon>
        <taxon>Bacillota</taxon>
        <taxon>Bacilli</taxon>
        <taxon>Bacillales</taxon>
        <taxon>Bacillaceae</taxon>
        <taxon>Oceanobacillus</taxon>
    </lineage>
</organism>
<dbReference type="Gene3D" id="3.40.190.10">
    <property type="entry name" value="Periplasmic binding protein-like II"/>
    <property type="match status" value="2"/>
</dbReference>
<dbReference type="KEGG" id="ocn:CUC15_17020"/>
<keyword evidence="2" id="KW-1185">Reference proteome</keyword>
<gene>
    <name evidence="1" type="ORF">CUC15_17020</name>
</gene>
<dbReference type="Pfam" id="PF01547">
    <property type="entry name" value="SBP_bac_1"/>
    <property type="match status" value="1"/>
</dbReference>
<evidence type="ECO:0000313" key="2">
    <source>
        <dbReference type="Proteomes" id="UP000253908"/>
    </source>
</evidence>
<dbReference type="OrthoDB" id="9795467at2"/>
<dbReference type="Proteomes" id="UP000253908">
    <property type="component" value="Chromosome"/>
</dbReference>
<dbReference type="SUPFAM" id="SSF53850">
    <property type="entry name" value="Periplasmic binding protein-like II"/>
    <property type="match status" value="1"/>
</dbReference>
<dbReference type="PANTHER" id="PTHR43649">
    <property type="entry name" value="ARABINOSE-BINDING PROTEIN-RELATED"/>
    <property type="match status" value="1"/>
</dbReference>
<dbReference type="InterPro" id="IPR050490">
    <property type="entry name" value="Bact_solute-bd_prot1"/>
</dbReference>
<dbReference type="InterPro" id="IPR006059">
    <property type="entry name" value="SBP"/>
</dbReference>
<name>A0A345PKK2_9BACI</name>
<accession>A0A345PKK2</accession>